<dbReference type="RefSeq" id="XP_064701683.1">
    <property type="nucleotide sequence ID" value="XM_064852086.1"/>
</dbReference>
<dbReference type="CDD" id="cd19075">
    <property type="entry name" value="AKR_AKR7A1-5"/>
    <property type="match status" value="1"/>
</dbReference>
<dbReference type="Gene3D" id="3.20.20.100">
    <property type="entry name" value="NADP-dependent oxidoreductase domain"/>
    <property type="match status" value="1"/>
</dbReference>
<dbReference type="AlphaFoldDB" id="A0AAV9MWL6"/>
<comment type="similarity">
    <text evidence="2">Belongs to the aldo/keto reductase family. Aldo/keto reductase 2 subfamily.</text>
</comment>
<dbReference type="InterPro" id="IPR050523">
    <property type="entry name" value="AKR_Detox_Biosynth"/>
</dbReference>
<evidence type="ECO:0000313" key="5">
    <source>
        <dbReference type="EMBL" id="KAK5046084.1"/>
    </source>
</evidence>
<dbReference type="PANTHER" id="PTHR43364:SF4">
    <property type="entry name" value="NAD(P)-LINKED OXIDOREDUCTASE SUPERFAMILY PROTEIN"/>
    <property type="match status" value="1"/>
</dbReference>
<dbReference type="EMBL" id="JAVRRD010000032">
    <property type="protein sequence ID" value="KAK5046084.1"/>
    <property type="molecule type" value="Genomic_DNA"/>
</dbReference>
<proteinExistence type="inferred from homology"/>
<keyword evidence="1" id="KW-0560">Oxidoreductase</keyword>
<dbReference type="Pfam" id="PF00248">
    <property type="entry name" value="Aldo_ket_red"/>
    <property type="match status" value="1"/>
</dbReference>
<reference evidence="5 6" key="1">
    <citation type="submission" date="2023-08" db="EMBL/GenBank/DDBJ databases">
        <title>Black Yeasts Isolated from many extreme environments.</title>
        <authorList>
            <person name="Coleine C."/>
            <person name="Stajich J.E."/>
            <person name="Selbmann L."/>
        </authorList>
    </citation>
    <scope>NUCLEOTIDE SEQUENCE [LARGE SCALE GENOMIC DNA]</scope>
    <source>
        <strain evidence="5 6">CCFEE 5792</strain>
    </source>
</reference>
<dbReference type="PANTHER" id="PTHR43364">
    <property type="entry name" value="NADH-SPECIFIC METHYLGLYOXAL REDUCTASE-RELATED"/>
    <property type="match status" value="1"/>
</dbReference>
<feature type="domain" description="NADP-dependent oxidoreductase" evidence="4">
    <location>
        <begin position="11"/>
        <end position="328"/>
    </location>
</feature>
<keyword evidence="6" id="KW-1185">Reference proteome</keyword>
<protein>
    <recommendedName>
        <fullName evidence="4">NADP-dependent oxidoreductase domain-containing protein</fullName>
    </recommendedName>
</protein>
<accession>A0AAV9MWL6</accession>
<dbReference type="SUPFAM" id="SSF51430">
    <property type="entry name" value="NAD(P)-linked oxidoreductase"/>
    <property type="match status" value="1"/>
</dbReference>
<evidence type="ECO:0000256" key="3">
    <source>
        <dbReference type="SAM" id="MobiDB-lite"/>
    </source>
</evidence>
<dbReference type="InterPro" id="IPR036812">
    <property type="entry name" value="NAD(P)_OxRdtase_dom_sf"/>
</dbReference>
<dbReference type="Proteomes" id="UP001358417">
    <property type="component" value="Unassembled WGS sequence"/>
</dbReference>
<dbReference type="InterPro" id="IPR023210">
    <property type="entry name" value="NADP_OxRdtase_dom"/>
</dbReference>
<gene>
    <name evidence="5" type="ORF">LTR84_008541</name>
</gene>
<feature type="region of interest" description="Disordered" evidence="3">
    <location>
        <begin position="208"/>
        <end position="230"/>
    </location>
</feature>
<sequence>MAPDGKQKLQIIFGCGFIGDKDTTYGVKLNTLEQLQPLLDAFRAHGHTTIDTARGYPITNPGGSETLLGSSDLSWAQLDTKVISTPGAHAPDQIAASIADSLKALQIPQLNTIYLHFPDRSVPFSQTVPAIASAVLNSQARRWAISNYSAAEVDEIVSICKSQSLPLPHCYQGHYNALTRHAESRLLPTLRKHGIAFYAYSPGAGGSFGAPPSPTSTTTAATRDDSTAGGSRILLDNPVGAIMREFYGNDAQQRAIARVRALAEKHDIASGHEVALRWVQHHSALDASKGDGMTVAASSVAQLEKTLTGLERGPLPEEVVRAMEEAWEASKETAPDYSPFLEERKWGGEVRE</sequence>
<evidence type="ECO:0000259" key="4">
    <source>
        <dbReference type="Pfam" id="PF00248"/>
    </source>
</evidence>
<dbReference type="GO" id="GO:0016491">
    <property type="term" value="F:oxidoreductase activity"/>
    <property type="evidence" value="ECO:0007669"/>
    <property type="project" value="UniProtKB-KW"/>
</dbReference>
<evidence type="ECO:0000313" key="6">
    <source>
        <dbReference type="Proteomes" id="UP001358417"/>
    </source>
</evidence>
<dbReference type="GeneID" id="89976704"/>
<evidence type="ECO:0000256" key="2">
    <source>
        <dbReference type="ARBA" id="ARBA00038157"/>
    </source>
</evidence>
<evidence type="ECO:0000256" key="1">
    <source>
        <dbReference type="ARBA" id="ARBA00023002"/>
    </source>
</evidence>
<name>A0AAV9MWL6_9EURO</name>
<organism evidence="5 6">
    <name type="scientific">Exophiala bonariae</name>
    <dbReference type="NCBI Taxonomy" id="1690606"/>
    <lineage>
        <taxon>Eukaryota</taxon>
        <taxon>Fungi</taxon>
        <taxon>Dikarya</taxon>
        <taxon>Ascomycota</taxon>
        <taxon>Pezizomycotina</taxon>
        <taxon>Eurotiomycetes</taxon>
        <taxon>Chaetothyriomycetidae</taxon>
        <taxon>Chaetothyriales</taxon>
        <taxon>Herpotrichiellaceae</taxon>
        <taxon>Exophiala</taxon>
    </lineage>
</organism>
<comment type="caution">
    <text evidence="5">The sequence shown here is derived from an EMBL/GenBank/DDBJ whole genome shotgun (WGS) entry which is preliminary data.</text>
</comment>